<gene>
    <name evidence="2" type="ORF">ACFQ4A_06250</name>
</gene>
<reference evidence="3" key="1">
    <citation type="journal article" date="2019" name="Int. J. Syst. Evol. Microbiol.">
        <title>The Global Catalogue of Microorganisms (GCM) 10K type strain sequencing project: providing services to taxonomists for standard genome sequencing and annotation.</title>
        <authorList>
            <consortium name="The Broad Institute Genomics Platform"/>
            <consortium name="The Broad Institute Genome Sequencing Center for Infectious Disease"/>
            <person name="Wu L."/>
            <person name="Ma J."/>
        </authorList>
    </citation>
    <scope>NUCLEOTIDE SEQUENCE [LARGE SCALE GENOMIC DNA]</scope>
    <source>
        <strain evidence="3">CCUG 54822</strain>
    </source>
</reference>
<comment type="caution">
    <text evidence="2">The sequence shown here is derived from an EMBL/GenBank/DDBJ whole genome shotgun (WGS) entry which is preliminary data.</text>
</comment>
<feature type="chain" id="PRO_5047383637" description="DUF3221 domain-containing protein" evidence="1">
    <location>
        <begin position="20"/>
        <end position="128"/>
    </location>
</feature>
<dbReference type="Proteomes" id="UP001597178">
    <property type="component" value="Unassembled WGS sequence"/>
</dbReference>
<evidence type="ECO:0000313" key="3">
    <source>
        <dbReference type="Proteomes" id="UP001597178"/>
    </source>
</evidence>
<sequence>MNVLKVFAVLIMTAFILTGCGGDSGNPITNTIGNPTPRDFLDHGDADIFYFDGLVYSNAADVQWVQELEYEPGEQIGEITRQTDKAMLFKDGTANKLPEGTKLYETDTPAYIAIVDGDEIPYLKMVEG</sequence>
<evidence type="ECO:0000256" key="1">
    <source>
        <dbReference type="SAM" id="SignalP"/>
    </source>
</evidence>
<keyword evidence="3" id="KW-1185">Reference proteome</keyword>
<name>A0ABW3ZSB8_9BACI</name>
<accession>A0ABW3ZSB8</accession>
<protein>
    <recommendedName>
        <fullName evidence="4">DUF3221 domain-containing protein</fullName>
    </recommendedName>
</protein>
<dbReference type="EMBL" id="JBHTNH010000008">
    <property type="protein sequence ID" value="MFD1361270.1"/>
    <property type="molecule type" value="Genomic_DNA"/>
</dbReference>
<evidence type="ECO:0008006" key="4">
    <source>
        <dbReference type="Google" id="ProtNLM"/>
    </source>
</evidence>
<evidence type="ECO:0000313" key="2">
    <source>
        <dbReference type="EMBL" id="MFD1361270.1"/>
    </source>
</evidence>
<proteinExistence type="predicted"/>
<feature type="signal peptide" evidence="1">
    <location>
        <begin position="1"/>
        <end position="19"/>
    </location>
</feature>
<dbReference type="RefSeq" id="WP_382398682.1">
    <property type="nucleotide sequence ID" value="NZ_JBHTNH010000008.1"/>
</dbReference>
<organism evidence="2 3">
    <name type="scientific">Lentibacillus salinarum</name>
    <dbReference type="NCBI Taxonomy" id="446820"/>
    <lineage>
        <taxon>Bacteria</taxon>
        <taxon>Bacillati</taxon>
        <taxon>Bacillota</taxon>
        <taxon>Bacilli</taxon>
        <taxon>Bacillales</taxon>
        <taxon>Bacillaceae</taxon>
        <taxon>Lentibacillus</taxon>
    </lineage>
</organism>
<keyword evidence="1" id="KW-0732">Signal</keyword>
<dbReference type="PROSITE" id="PS51257">
    <property type="entry name" value="PROKAR_LIPOPROTEIN"/>
    <property type="match status" value="1"/>
</dbReference>